<proteinExistence type="inferred from homology"/>
<reference evidence="3 4" key="2">
    <citation type="journal article" date="2012" name="PLoS Pathog.">
        <title>Diverse lifestyles and strategies of plant pathogenesis encoded in the genomes of eighteen Dothideomycetes fungi.</title>
        <authorList>
            <person name="Ohm R.A."/>
            <person name="Feau N."/>
            <person name="Henrissat B."/>
            <person name="Schoch C.L."/>
            <person name="Horwitz B.A."/>
            <person name="Barry K.W."/>
            <person name="Condon B.J."/>
            <person name="Copeland A.C."/>
            <person name="Dhillon B."/>
            <person name="Glaser F."/>
            <person name="Hesse C.N."/>
            <person name="Kosti I."/>
            <person name="LaButti K."/>
            <person name="Lindquist E.A."/>
            <person name="Lucas S."/>
            <person name="Salamov A.A."/>
            <person name="Bradshaw R.E."/>
            <person name="Ciuffetti L."/>
            <person name="Hamelin R.C."/>
            <person name="Kema G.H.J."/>
            <person name="Lawrence C."/>
            <person name="Scott J.A."/>
            <person name="Spatafora J.W."/>
            <person name="Turgeon B.G."/>
            <person name="de Wit P.J.G.M."/>
            <person name="Zhong S."/>
            <person name="Goodwin S.B."/>
            <person name="Grigoriev I.V."/>
        </authorList>
    </citation>
    <scope>NUCLEOTIDE SEQUENCE [LARGE SCALE GENOMIC DNA]</scope>
    <source>
        <strain evidence="4">NZE10 / CBS 128990</strain>
    </source>
</reference>
<dbReference type="SMART" id="SM00331">
    <property type="entry name" value="PP2C_SIG"/>
    <property type="match status" value="1"/>
</dbReference>
<comment type="similarity">
    <text evidence="1">Belongs to the PP2C family.</text>
</comment>
<comment type="catalytic activity">
    <reaction evidence="1">
        <text>O-phospho-L-seryl-[protein] + H2O = L-seryl-[protein] + phosphate</text>
        <dbReference type="Rhea" id="RHEA:20629"/>
        <dbReference type="Rhea" id="RHEA-COMP:9863"/>
        <dbReference type="Rhea" id="RHEA-COMP:11604"/>
        <dbReference type="ChEBI" id="CHEBI:15377"/>
        <dbReference type="ChEBI" id="CHEBI:29999"/>
        <dbReference type="ChEBI" id="CHEBI:43474"/>
        <dbReference type="ChEBI" id="CHEBI:83421"/>
        <dbReference type="EC" id="3.1.3.16"/>
    </reaction>
</comment>
<sequence>MSASLHFLLVNRGTSRLTSTALRLTTRPMPARLSYSSATNATSFTYRLAAASSPKRAPPSRQPQHGKDYWNYASTHVNPSPPYLRSTKPESGEDAFFATTIGGSPYYVAFGLADGVGGWQDQGVDPSEYSQALCGLMAGSANIHEGQEKEPVKPQALLQEAYDAVTSNPRIAAGGCTASLGVAHKTGNIETANLGDSGYLIFGPGKVAYRSEAQTHAFNTPYQLSKVPPKMQAQYAIFGGQTHFSETPSEADVDNHQLKHGDIVLFATDGVWDNLSAQDTLQVVARVMEEGGYWFKSSKGAETKLDDALIRSLPRNIDDTVKDSYLPGQIAAAVMREAKIAGLDRRREGPFAKEVKARYPQEGWEGGKPDDIAVVVCIAVEESSGVDKPIKAKL</sequence>
<dbReference type="EMBL" id="KB446535">
    <property type="protein sequence ID" value="EME49883.1"/>
    <property type="molecule type" value="Genomic_DNA"/>
</dbReference>
<dbReference type="GO" id="GO:0004722">
    <property type="term" value="F:protein serine/threonine phosphatase activity"/>
    <property type="evidence" value="ECO:0007669"/>
    <property type="project" value="UniProtKB-EC"/>
</dbReference>
<evidence type="ECO:0000259" key="2">
    <source>
        <dbReference type="PROSITE" id="PS51746"/>
    </source>
</evidence>
<keyword evidence="1" id="KW-0464">Manganese</keyword>
<comment type="catalytic activity">
    <reaction evidence="1">
        <text>O-phospho-L-threonyl-[protein] + H2O = L-threonyl-[protein] + phosphate</text>
        <dbReference type="Rhea" id="RHEA:47004"/>
        <dbReference type="Rhea" id="RHEA-COMP:11060"/>
        <dbReference type="Rhea" id="RHEA-COMP:11605"/>
        <dbReference type="ChEBI" id="CHEBI:15377"/>
        <dbReference type="ChEBI" id="CHEBI:30013"/>
        <dbReference type="ChEBI" id="CHEBI:43474"/>
        <dbReference type="ChEBI" id="CHEBI:61977"/>
        <dbReference type="EC" id="3.1.3.16"/>
    </reaction>
</comment>
<organism evidence="3 4">
    <name type="scientific">Dothistroma septosporum (strain NZE10 / CBS 128990)</name>
    <name type="common">Red band needle blight fungus</name>
    <name type="synonym">Mycosphaerella pini</name>
    <dbReference type="NCBI Taxonomy" id="675120"/>
    <lineage>
        <taxon>Eukaryota</taxon>
        <taxon>Fungi</taxon>
        <taxon>Dikarya</taxon>
        <taxon>Ascomycota</taxon>
        <taxon>Pezizomycotina</taxon>
        <taxon>Dothideomycetes</taxon>
        <taxon>Dothideomycetidae</taxon>
        <taxon>Mycosphaerellales</taxon>
        <taxon>Mycosphaerellaceae</taxon>
        <taxon>Dothistroma</taxon>
    </lineage>
</organism>
<comment type="cofactor">
    <cofactor evidence="1">
        <name>Mg(2+)</name>
        <dbReference type="ChEBI" id="CHEBI:18420"/>
    </cofactor>
</comment>
<keyword evidence="1" id="KW-0479">Metal-binding</keyword>
<comment type="cofactor">
    <cofactor evidence="1">
        <name>Mn(2+)</name>
        <dbReference type="ChEBI" id="CHEBI:29035"/>
    </cofactor>
</comment>
<dbReference type="eggNOG" id="KOG1379">
    <property type="taxonomic scope" value="Eukaryota"/>
</dbReference>
<accession>N1Q3S9</accession>
<evidence type="ECO:0000313" key="4">
    <source>
        <dbReference type="Proteomes" id="UP000016933"/>
    </source>
</evidence>
<keyword evidence="1" id="KW-0460">Magnesium</keyword>
<reference evidence="4" key="1">
    <citation type="journal article" date="2012" name="PLoS Genet.">
        <title>The genomes of the fungal plant pathogens Cladosporium fulvum and Dothistroma septosporum reveal adaptation to different hosts and lifestyles but also signatures of common ancestry.</title>
        <authorList>
            <person name="de Wit P.J.G.M."/>
            <person name="van der Burgt A."/>
            <person name="Oekmen B."/>
            <person name="Stergiopoulos I."/>
            <person name="Abd-Elsalam K.A."/>
            <person name="Aerts A.L."/>
            <person name="Bahkali A.H."/>
            <person name="Beenen H.G."/>
            <person name="Chettri P."/>
            <person name="Cox M.P."/>
            <person name="Datema E."/>
            <person name="de Vries R.P."/>
            <person name="Dhillon B."/>
            <person name="Ganley A.R."/>
            <person name="Griffiths S.A."/>
            <person name="Guo Y."/>
            <person name="Hamelin R.C."/>
            <person name="Henrissat B."/>
            <person name="Kabir M.S."/>
            <person name="Jashni M.K."/>
            <person name="Kema G."/>
            <person name="Klaubauf S."/>
            <person name="Lapidus A."/>
            <person name="Levasseur A."/>
            <person name="Lindquist E."/>
            <person name="Mehrabi R."/>
            <person name="Ohm R.A."/>
            <person name="Owen T.J."/>
            <person name="Salamov A."/>
            <person name="Schwelm A."/>
            <person name="Schijlen E."/>
            <person name="Sun H."/>
            <person name="van den Burg H.A."/>
            <person name="van Ham R.C.H.J."/>
            <person name="Zhang S."/>
            <person name="Goodwin S.B."/>
            <person name="Grigoriev I.V."/>
            <person name="Collemare J."/>
            <person name="Bradshaw R.E."/>
        </authorList>
    </citation>
    <scope>NUCLEOTIDE SEQUENCE [LARGE SCALE GENOMIC DNA]</scope>
    <source>
        <strain evidence="4">NZE10 / CBS 128990</strain>
    </source>
</reference>
<dbReference type="SMART" id="SM00332">
    <property type="entry name" value="PP2Cc"/>
    <property type="match status" value="1"/>
</dbReference>
<keyword evidence="1" id="KW-0904">Protein phosphatase</keyword>
<evidence type="ECO:0000313" key="3">
    <source>
        <dbReference type="EMBL" id="EME49883.1"/>
    </source>
</evidence>
<evidence type="ECO:0000256" key="1">
    <source>
        <dbReference type="RuleBase" id="RU366020"/>
    </source>
</evidence>
<dbReference type="PROSITE" id="PS51746">
    <property type="entry name" value="PPM_2"/>
    <property type="match status" value="1"/>
</dbReference>
<dbReference type="PANTHER" id="PTHR12320">
    <property type="entry name" value="PROTEIN PHOSPHATASE 2C"/>
    <property type="match status" value="1"/>
</dbReference>
<dbReference type="HOGENOM" id="CLU_029404_7_2_1"/>
<dbReference type="OrthoDB" id="60843at2759"/>
<gene>
    <name evidence="3" type="ORF">DOTSEDRAFT_50057</name>
</gene>
<feature type="domain" description="PPM-type phosphatase" evidence="2">
    <location>
        <begin position="74"/>
        <end position="379"/>
    </location>
</feature>
<dbReference type="STRING" id="675120.N1Q3S9"/>
<name>N1Q3S9_DOTSN</name>
<dbReference type="InterPro" id="IPR001932">
    <property type="entry name" value="PPM-type_phosphatase-like_dom"/>
</dbReference>
<keyword evidence="1" id="KW-0378">Hydrolase</keyword>
<dbReference type="InterPro" id="IPR036457">
    <property type="entry name" value="PPM-type-like_dom_sf"/>
</dbReference>
<keyword evidence="4" id="KW-1185">Reference proteome</keyword>
<dbReference type="Proteomes" id="UP000016933">
    <property type="component" value="Unassembled WGS sequence"/>
</dbReference>
<dbReference type="PANTHER" id="PTHR12320:SF1">
    <property type="entry name" value="PROTEIN PHOSPHATASE PTC7 HOMOLOG"/>
    <property type="match status" value="1"/>
</dbReference>
<dbReference type="Gene3D" id="3.60.40.10">
    <property type="entry name" value="PPM-type phosphatase domain"/>
    <property type="match status" value="1"/>
</dbReference>
<dbReference type="SUPFAM" id="SSF81606">
    <property type="entry name" value="PP2C-like"/>
    <property type="match status" value="1"/>
</dbReference>
<dbReference type="EC" id="3.1.3.16" evidence="1"/>
<dbReference type="OMA" id="AYSEPQT"/>
<protein>
    <recommendedName>
        <fullName evidence="1">Protein phosphatase</fullName>
        <ecNumber evidence="1">3.1.3.16</ecNumber>
    </recommendedName>
</protein>
<dbReference type="AlphaFoldDB" id="N1Q3S9"/>
<dbReference type="GO" id="GO:0046872">
    <property type="term" value="F:metal ion binding"/>
    <property type="evidence" value="ECO:0007669"/>
    <property type="project" value="UniProtKB-UniRule"/>
</dbReference>
<dbReference type="InterPro" id="IPR039123">
    <property type="entry name" value="PPTC7"/>
</dbReference>